<evidence type="ECO:0000313" key="7">
    <source>
        <dbReference type="EMBL" id="KIP11842.1"/>
    </source>
</evidence>
<feature type="chain" id="PRO_5013987237" description="Hydrophobin" evidence="6">
    <location>
        <begin position="26"/>
        <end position="106"/>
    </location>
</feature>
<reference evidence="7 8" key="1">
    <citation type="journal article" date="2014" name="PLoS Genet.">
        <title>Analysis of the Phlebiopsis gigantea genome, transcriptome and secretome provides insight into its pioneer colonization strategies of wood.</title>
        <authorList>
            <person name="Hori C."/>
            <person name="Ishida T."/>
            <person name="Igarashi K."/>
            <person name="Samejima M."/>
            <person name="Suzuki H."/>
            <person name="Master E."/>
            <person name="Ferreira P."/>
            <person name="Ruiz-Duenas F.J."/>
            <person name="Held B."/>
            <person name="Canessa P."/>
            <person name="Larrondo L.F."/>
            <person name="Schmoll M."/>
            <person name="Druzhinina I.S."/>
            <person name="Kubicek C.P."/>
            <person name="Gaskell J.A."/>
            <person name="Kersten P."/>
            <person name="St John F."/>
            <person name="Glasner J."/>
            <person name="Sabat G."/>
            <person name="Splinter BonDurant S."/>
            <person name="Syed K."/>
            <person name="Yadav J."/>
            <person name="Mgbeahuruike A.C."/>
            <person name="Kovalchuk A."/>
            <person name="Asiegbu F.O."/>
            <person name="Lackner G."/>
            <person name="Hoffmeister D."/>
            <person name="Rencoret J."/>
            <person name="Gutierrez A."/>
            <person name="Sun H."/>
            <person name="Lindquist E."/>
            <person name="Barry K."/>
            <person name="Riley R."/>
            <person name="Grigoriev I.V."/>
            <person name="Henrissat B."/>
            <person name="Kues U."/>
            <person name="Berka R.M."/>
            <person name="Martinez A.T."/>
            <person name="Covert S.F."/>
            <person name="Blanchette R.A."/>
            <person name="Cullen D."/>
        </authorList>
    </citation>
    <scope>NUCLEOTIDE SEQUENCE [LARGE SCALE GENOMIC DNA]</scope>
    <source>
        <strain evidence="7 8">11061_1 CR5-6</strain>
    </source>
</reference>
<keyword evidence="6" id="KW-0732">Signal</keyword>
<keyword evidence="8" id="KW-1185">Reference proteome</keyword>
<feature type="signal peptide" evidence="6">
    <location>
        <begin position="1"/>
        <end position="25"/>
    </location>
</feature>
<evidence type="ECO:0000256" key="1">
    <source>
        <dbReference type="ARBA" id="ARBA00004191"/>
    </source>
</evidence>
<dbReference type="STRING" id="745531.A0A0C3SDI0"/>
<evidence type="ECO:0000256" key="2">
    <source>
        <dbReference type="ARBA" id="ARBA00010446"/>
    </source>
</evidence>
<dbReference type="HOGENOM" id="CLU_105134_2_1_1"/>
<accession>A0A0C3SDI0</accession>
<dbReference type="OrthoDB" id="2802438at2759"/>
<dbReference type="EMBL" id="KN840443">
    <property type="protein sequence ID" value="KIP11842.1"/>
    <property type="molecule type" value="Genomic_DNA"/>
</dbReference>
<name>A0A0C3SDI0_PHLG1</name>
<comment type="similarity">
    <text evidence="2 6">Belongs to the fungal hydrophobin family.</text>
</comment>
<sequence length="106" mass="10220">MFSRLTVLSVLTLTLFAAATPTARGGSGTPTDACCSSTTPANSAEGAAALKSISVVLSDLNVLVGLTCSPITVVGVASGSTCSGTTVSCTNGVVDGIGIGCVPIIL</sequence>
<dbReference type="InterPro" id="IPR001338">
    <property type="entry name" value="Class_I_Hydrophobin"/>
</dbReference>
<protein>
    <recommendedName>
        <fullName evidence="6">Hydrophobin</fullName>
    </recommendedName>
</protein>
<dbReference type="GO" id="GO:0009277">
    <property type="term" value="C:fungal-type cell wall"/>
    <property type="evidence" value="ECO:0007669"/>
    <property type="project" value="InterPro"/>
</dbReference>
<keyword evidence="5 6" id="KW-1015">Disulfide bond</keyword>
<gene>
    <name evidence="7" type="ORF">PHLGIDRAFT_114166</name>
</gene>
<evidence type="ECO:0000256" key="4">
    <source>
        <dbReference type="ARBA" id="ARBA00022525"/>
    </source>
</evidence>
<evidence type="ECO:0000256" key="6">
    <source>
        <dbReference type="RuleBase" id="RU365009"/>
    </source>
</evidence>
<dbReference type="SMART" id="SM00075">
    <property type="entry name" value="HYDRO"/>
    <property type="match status" value="1"/>
</dbReference>
<dbReference type="AlphaFoldDB" id="A0A0C3SDI0"/>
<organism evidence="7 8">
    <name type="scientific">Phlebiopsis gigantea (strain 11061_1 CR5-6)</name>
    <name type="common">White-rot fungus</name>
    <name type="synonym">Peniophora gigantea</name>
    <dbReference type="NCBI Taxonomy" id="745531"/>
    <lineage>
        <taxon>Eukaryota</taxon>
        <taxon>Fungi</taxon>
        <taxon>Dikarya</taxon>
        <taxon>Basidiomycota</taxon>
        <taxon>Agaricomycotina</taxon>
        <taxon>Agaricomycetes</taxon>
        <taxon>Polyporales</taxon>
        <taxon>Phanerochaetaceae</taxon>
        <taxon>Phlebiopsis</taxon>
    </lineage>
</organism>
<evidence type="ECO:0000256" key="3">
    <source>
        <dbReference type="ARBA" id="ARBA00022512"/>
    </source>
</evidence>
<keyword evidence="4 6" id="KW-0964">Secreted</keyword>
<evidence type="ECO:0000256" key="5">
    <source>
        <dbReference type="ARBA" id="ARBA00023157"/>
    </source>
</evidence>
<dbReference type="Pfam" id="PF01185">
    <property type="entry name" value="Hydrophobin"/>
    <property type="match status" value="1"/>
</dbReference>
<dbReference type="CDD" id="cd23507">
    <property type="entry name" value="hydrophobin_I"/>
    <property type="match status" value="1"/>
</dbReference>
<dbReference type="Proteomes" id="UP000053257">
    <property type="component" value="Unassembled WGS sequence"/>
</dbReference>
<proteinExistence type="inferred from homology"/>
<dbReference type="GO" id="GO:0005199">
    <property type="term" value="F:structural constituent of cell wall"/>
    <property type="evidence" value="ECO:0007669"/>
    <property type="project" value="InterPro"/>
</dbReference>
<keyword evidence="3 6" id="KW-0134">Cell wall</keyword>
<comment type="subcellular location">
    <subcellularLocation>
        <location evidence="1 6">Secreted</location>
        <location evidence="1 6">Cell wall</location>
    </subcellularLocation>
</comment>
<evidence type="ECO:0000313" key="8">
    <source>
        <dbReference type="Proteomes" id="UP000053257"/>
    </source>
</evidence>